<evidence type="ECO:0000256" key="4">
    <source>
        <dbReference type="ARBA" id="ARBA00023136"/>
    </source>
</evidence>
<gene>
    <name evidence="6" type="ORF">IAC23_04720</name>
</gene>
<name>A0A9D9ECZ1_9BACT</name>
<keyword evidence="2 5" id="KW-0812">Transmembrane</keyword>
<dbReference type="Pfam" id="PF01758">
    <property type="entry name" value="SBF"/>
    <property type="match status" value="1"/>
</dbReference>
<dbReference type="Gene3D" id="1.20.1530.20">
    <property type="match status" value="1"/>
</dbReference>
<comment type="subcellular location">
    <subcellularLocation>
        <location evidence="1">Membrane</location>
        <topology evidence="1">Multi-pass membrane protein</topology>
    </subcellularLocation>
</comment>
<dbReference type="Proteomes" id="UP000823619">
    <property type="component" value="Unassembled WGS sequence"/>
</dbReference>
<comment type="caution">
    <text evidence="6">The sequence shown here is derived from an EMBL/GenBank/DDBJ whole genome shotgun (WGS) entry which is preliminary data.</text>
</comment>
<dbReference type="GO" id="GO:0016020">
    <property type="term" value="C:membrane"/>
    <property type="evidence" value="ECO:0007669"/>
    <property type="project" value="UniProtKB-SubCell"/>
</dbReference>
<sequence>MKKIIKFVKDWSLPLGIMTGIMVYAAFHFISFLNPLKPAASVVADHLVPLLLFVMLFFTFCKVDPKEMKVSRWHLWLAAIQIVSCAAIAIPLHFFPDFSHADIAEGAMVCLICPTATAAAVITGKLGGNETSLTTYTILSNLIAAVVIPLFFPLVAGHSGASFLAEFIMILKKVFPLLILPFLLAWAVRVFLPGLHALILKYCGSLAFYLWSFSLIMVIAQALRSIVNSSAPAYVQWCLAIAGLLTCILQFAAGKAIGGRYNDRISAGQALGQKNTVFAIWVSFTWLSPAVSIAPSSYILWQNLINSWQLWRKQKNRKI</sequence>
<dbReference type="EMBL" id="JADIMO010000055">
    <property type="protein sequence ID" value="MBO8444982.1"/>
    <property type="molecule type" value="Genomic_DNA"/>
</dbReference>
<feature type="transmembrane region" description="Helical" evidence="5">
    <location>
        <begin position="106"/>
        <end position="124"/>
    </location>
</feature>
<evidence type="ECO:0000256" key="5">
    <source>
        <dbReference type="SAM" id="Phobius"/>
    </source>
</evidence>
<feature type="transmembrane region" description="Helical" evidence="5">
    <location>
        <begin position="199"/>
        <end position="222"/>
    </location>
</feature>
<feature type="transmembrane region" description="Helical" evidence="5">
    <location>
        <begin position="278"/>
        <end position="301"/>
    </location>
</feature>
<feature type="transmembrane region" description="Helical" evidence="5">
    <location>
        <begin position="174"/>
        <end position="192"/>
    </location>
</feature>
<accession>A0A9D9ECZ1</accession>
<feature type="transmembrane region" description="Helical" evidence="5">
    <location>
        <begin position="234"/>
        <end position="257"/>
    </location>
</feature>
<keyword evidence="3 5" id="KW-1133">Transmembrane helix</keyword>
<keyword evidence="4 5" id="KW-0472">Membrane</keyword>
<feature type="transmembrane region" description="Helical" evidence="5">
    <location>
        <begin position="39"/>
        <end position="61"/>
    </location>
</feature>
<dbReference type="AlphaFoldDB" id="A0A9D9ECZ1"/>
<evidence type="ECO:0000256" key="3">
    <source>
        <dbReference type="ARBA" id="ARBA00022989"/>
    </source>
</evidence>
<evidence type="ECO:0000313" key="6">
    <source>
        <dbReference type="EMBL" id="MBO8444982.1"/>
    </source>
</evidence>
<feature type="transmembrane region" description="Helical" evidence="5">
    <location>
        <begin position="73"/>
        <end position="94"/>
    </location>
</feature>
<evidence type="ECO:0000256" key="2">
    <source>
        <dbReference type="ARBA" id="ARBA00022692"/>
    </source>
</evidence>
<feature type="transmembrane region" description="Helical" evidence="5">
    <location>
        <begin position="136"/>
        <end position="154"/>
    </location>
</feature>
<feature type="transmembrane region" description="Helical" evidence="5">
    <location>
        <begin position="12"/>
        <end position="33"/>
    </location>
</feature>
<proteinExistence type="predicted"/>
<dbReference type="InterPro" id="IPR002657">
    <property type="entry name" value="BilAc:Na_symport/Acr3"/>
</dbReference>
<evidence type="ECO:0000256" key="1">
    <source>
        <dbReference type="ARBA" id="ARBA00004141"/>
    </source>
</evidence>
<evidence type="ECO:0000313" key="7">
    <source>
        <dbReference type="Proteomes" id="UP000823619"/>
    </source>
</evidence>
<dbReference type="InterPro" id="IPR038770">
    <property type="entry name" value="Na+/solute_symporter_sf"/>
</dbReference>
<protein>
    <submittedName>
        <fullName evidence="6">Transporter</fullName>
    </submittedName>
</protein>
<reference evidence="6" key="1">
    <citation type="submission" date="2020-10" db="EMBL/GenBank/DDBJ databases">
        <authorList>
            <person name="Gilroy R."/>
        </authorList>
    </citation>
    <scope>NUCLEOTIDE SEQUENCE</scope>
    <source>
        <strain evidence="6">D5-748</strain>
    </source>
</reference>
<reference evidence="6" key="2">
    <citation type="journal article" date="2021" name="PeerJ">
        <title>Extensive microbial diversity within the chicken gut microbiome revealed by metagenomics and culture.</title>
        <authorList>
            <person name="Gilroy R."/>
            <person name="Ravi A."/>
            <person name="Getino M."/>
            <person name="Pursley I."/>
            <person name="Horton D.L."/>
            <person name="Alikhan N.F."/>
            <person name="Baker D."/>
            <person name="Gharbi K."/>
            <person name="Hall N."/>
            <person name="Watson M."/>
            <person name="Adriaenssens E.M."/>
            <person name="Foster-Nyarko E."/>
            <person name="Jarju S."/>
            <person name="Secka A."/>
            <person name="Antonio M."/>
            <person name="Oren A."/>
            <person name="Chaudhuri R.R."/>
            <person name="La Ragione R."/>
            <person name="Hildebrand F."/>
            <person name="Pallen M.J."/>
        </authorList>
    </citation>
    <scope>NUCLEOTIDE SEQUENCE</scope>
    <source>
        <strain evidence="6">D5-748</strain>
    </source>
</reference>
<organism evidence="6 7">
    <name type="scientific">Candidatus Cryptobacteroides merdavium</name>
    <dbReference type="NCBI Taxonomy" id="2840769"/>
    <lineage>
        <taxon>Bacteria</taxon>
        <taxon>Pseudomonadati</taxon>
        <taxon>Bacteroidota</taxon>
        <taxon>Bacteroidia</taxon>
        <taxon>Bacteroidales</taxon>
        <taxon>Candidatus Cryptobacteroides</taxon>
    </lineage>
</organism>